<name>A0AAD4S7Q1_9MAGN</name>
<dbReference type="PROSITE" id="PS51485">
    <property type="entry name" value="PHYTOCYANIN"/>
    <property type="match status" value="1"/>
</dbReference>
<evidence type="ECO:0000256" key="3">
    <source>
        <dbReference type="SAM" id="SignalP"/>
    </source>
</evidence>
<keyword evidence="2" id="KW-0325">Glycoprotein</keyword>
<feature type="signal peptide" evidence="3">
    <location>
        <begin position="1"/>
        <end position="24"/>
    </location>
</feature>
<keyword evidence="6" id="KW-1185">Reference proteome</keyword>
<dbReference type="Pfam" id="PF02298">
    <property type="entry name" value="Cu_bind_like"/>
    <property type="match status" value="1"/>
</dbReference>
<dbReference type="Proteomes" id="UP001202328">
    <property type="component" value="Unassembled WGS sequence"/>
</dbReference>
<dbReference type="SUPFAM" id="SSF49503">
    <property type="entry name" value="Cupredoxins"/>
    <property type="match status" value="1"/>
</dbReference>
<dbReference type="GO" id="GO:0046872">
    <property type="term" value="F:metal ion binding"/>
    <property type="evidence" value="ECO:0007669"/>
    <property type="project" value="UniProtKB-KW"/>
</dbReference>
<evidence type="ECO:0000259" key="4">
    <source>
        <dbReference type="PROSITE" id="PS51485"/>
    </source>
</evidence>
<proteinExistence type="predicted"/>
<sequence>MGIIGQVLFAVLMVFCIAAVPTLAKEYTVGDYYGWGVNTNLYSWLQGKKFTVGDSLVFEYGESDSVYEVSETAYEDCDTHEFITSDSSGQTTIRLETPGKHYFISNEAHCDMEMKLEIIVGEASSSDDRSSSSSALL</sequence>
<dbReference type="InterPro" id="IPR003245">
    <property type="entry name" value="Phytocyanin_dom"/>
</dbReference>
<keyword evidence="1" id="KW-0479">Metal-binding</keyword>
<dbReference type="CDD" id="cd04216">
    <property type="entry name" value="Phytocyanin"/>
    <property type="match status" value="1"/>
</dbReference>
<dbReference type="InterPro" id="IPR039391">
    <property type="entry name" value="Phytocyanin-like"/>
</dbReference>
<dbReference type="AlphaFoldDB" id="A0AAD4S7Q1"/>
<keyword evidence="3" id="KW-0732">Signal</keyword>
<organism evidence="5 6">
    <name type="scientific">Papaver atlanticum</name>
    <dbReference type="NCBI Taxonomy" id="357466"/>
    <lineage>
        <taxon>Eukaryota</taxon>
        <taxon>Viridiplantae</taxon>
        <taxon>Streptophyta</taxon>
        <taxon>Embryophyta</taxon>
        <taxon>Tracheophyta</taxon>
        <taxon>Spermatophyta</taxon>
        <taxon>Magnoliopsida</taxon>
        <taxon>Ranunculales</taxon>
        <taxon>Papaveraceae</taxon>
        <taxon>Papaveroideae</taxon>
        <taxon>Papaver</taxon>
    </lineage>
</organism>
<feature type="domain" description="Phytocyanin" evidence="4">
    <location>
        <begin position="25"/>
        <end position="122"/>
    </location>
</feature>
<dbReference type="GO" id="GO:0005886">
    <property type="term" value="C:plasma membrane"/>
    <property type="evidence" value="ECO:0007669"/>
    <property type="project" value="TreeGrafter"/>
</dbReference>
<dbReference type="InterPro" id="IPR008972">
    <property type="entry name" value="Cupredoxin"/>
</dbReference>
<dbReference type="PANTHER" id="PTHR33021">
    <property type="entry name" value="BLUE COPPER PROTEIN"/>
    <property type="match status" value="1"/>
</dbReference>
<protein>
    <recommendedName>
        <fullName evidence="4">Phytocyanin domain-containing protein</fullName>
    </recommendedName>
</protein>
<evidence type="ECO:0000313" key="6">
    <source>
        <dbReference type="Proteomes" id="UP001202328"/>
    </source>
</evidence>
<reference evidence="5" key="1">
    <citation type="submission" date="2022-04" db="EMBL/GenBank/DDBJ databases">
        <title>A functionally conserved STORR gene fusion in Papaver species that diverged 16.8 million years ago.</title>
        <authorList>
            <person name="Catania T."/>
        </authorList>
    </citation>
    <scope>NUCLEOTIDE SEQUENCE</scope>
    <source>
        <strain evidence="5">S-188037</strain>
    </source>
</reference>
<dbReference type="EMBL" id="JAJJMB010012776">
    <property type="protein sequence ID" value="KAI3873487.1"/>
    <property type="molecule type" value="Genomic_DNA"/>
</dbReference>
<gene>
    <name evidence="5" type="ORF">MKW98_008139</name>
</gene>
<dbReference type="Gene3D" id="2.60.40.420">
    <property type="entry name" value="Cupredoxins - blue copper proteins"/>
    <property type="match status" value="1"/>
</dbReference>
<dbReference type="FunFam" id="2.60.40.420:FF:000003">
    <property type="entry name" value="Blue copper"/>
    <property type="match status" value="1"/>
</dbReference>
<evidence type="ECO:0000313" key="5">
    <source>
        <dbReference type="EMBL" id="KAI3873487.1"/>
    </source>
</evidence>
<dbReference type="PANTHER" id="PTHR33021:SF193">
    <property type="entry name" value="OS06G0218600 PROTEIN"/>
    <property type="match status" value="1"/>
</dbReference>
<comment type="caution">
    <text evidence="5">The sequence shown here is derived from an EMBL/GenBank/DDBJ whole genome shotgun (WGS) entry which is preliminary data.</text>
</comment>
<evidence type="ECO:0000256" key="2">
    <source>
        <dbReference type="ARBA" id="ARBA00023180"/>
    </source>
</evidence>
<feature type="chain" id="PRO_5041950798" description="Phytocyanin domain-containing protein" evidence="3">
    <location>
        <begin position="25"/>
        <end position="137"/>
    </location>
</feature>
<evidence type="ECO:0000256" key="1">
    <source>
        <dbReference type="ARBA" id="ARBA00022723"/>
    </source>
</evidence>
<dbReference type="GO" id="GO:0009055">
    <property type="term" value="F:electron transfer activity"/>
    <property type="evidence" value="ECO:0007669"/>
    <property type="project" value="InterPro"/>
</dbReference>
<accession>A0AAD4S7Q1</accession>